<reference evidence="9 10" key="1">
    <citation type="submission" date="2022-03" db="EMBL/GenBank/DDBJ databases">
        <authorList>
            <person name="Jo J.-H."/>
            <person name="Im W.-T."/>
        </authorList>
    </citation>
    <scope>NUCLEOTIDE SEQUENCE [LARGE SCALE GENOMIC DNA]</scope>
    <source>
        <strain evidence="9 10">MA9</strain>
    </source>
</reference>
<evidence type="ECO:0000313" key="10">
    <source>
        <dbReference type="Proteomes" id="UP001316087"/>
    </source>
</evidence>
<dbReference type="RefSeq" id="WP_241369642.1">
    <property type="nucleotide sequence ID" value="NZ_JAKZFC010000004.1"/>
</dbReference>
<comment type="subcellular location">
    <subcellularLocation>
        <location evidence="1">Cell membrane</location>
        <topology evidence="1">Multi-pass membrane protein</topology>
    </subcellularLocation>
</comment>
<feature type="transmembrane region" description="Helical" evidence="7">
    <location>
        <begin position="283"/>
        <end position="300"/>
    </location>
</feature>
<evidence type="ECO:0000259" key="8">
    <source>
        <dbReference type="PROSITE" id="PS50850"/>
    </source>
</evidence>
<evidence type="ECO:0000313" key="9">
    <source>
        <dbReference type="EMBL" id="MCH7322573.1"/>
    </source>
</evidence>
<keyword evidence="2" id="KW-0813">Transport</keyword>
<feature type="transmembrane region" description="Helical" evidence="7">
    <location>
        <begin position="167"/>
        <end position="186"/>
    </location>
</feature>
<dbReference type="InterPro" id="IPR036259">
    <property type="entry name" value="MFS_trans_sf"/>
</dbReference>
<organism evidence="9 10">
    <name type="scientific">Solibacillus palustris</name>
    <dbReference type="NCBI Taxonomy" id="2908203"/>
    <lineage>
        <taxon>Bacteria</taxon>
        <taxon>Bacillati</taxon>
        <taxon>Bacillota</taxon>
        <taxon>Bacilli</taxon>
        <taxon>Bacillales</taxon>
        <taxon>Caryophanaceae</taxon>
        <taxon>Solibacillus</taxon>
    </lineage>
</organism>
<dbReference type="PANTHER" id="PTHR23513">
    <property type="entry name" value="INTEGRAL MEMBRANE EFFLUX PROTEIN-RELATED"/>
    <property type="match status" value="1"/>
</dbReference>
<feature type="domain" description="Major facilitator superfamily (MFS) profile" evidence="8">
    <location>
        <begin position="8"/>
        <end position="395"/>
    </location>
</feature>
<keyword evidence="6 7" id="KW-0472">Membrane</keyword>
<keyword evidence="5 7" id="KW-1133">Transmembrane helix</keyword>
<dbReference type="PROSITE" id="PS50850">
    <property type="entry name" value="MFS"/>
    <property type="match status" value="1"/>
</dbReference>
<feature type="transmembrane region" description="Helical" evidence="7">
    <location>
        <begin position="73"/>
        <end position="93"/>
    </location>
</feature>
<dbReference type="InterPro" id="IPR020846">
    <property type="entry name" value="MFS_dom"/>
</dbReference>
<feature type="transmembrane region" description="Helical" evidence="7">
    <location>
        <begin position="306"/>
        <end position="328"/>
    </location>
</feature>
<feature type="transmembrane region" description="Helical" evidence="7">
    <location>
        <begin position="12"/>
        <end position="35"/>
    </location>
</feature>
<feature type="transmembrane region" description="Helical" evidence="7">
    <location>
        <begin position="369"/>
        <end position="388"/>
    </location>
</feature>
<protein>
    <submittedName>
        <fullName evidence="9">MFS transporter</fullName>
    </submittedName>
</protein>
<feature type="transmembrane region" description="Helical" evidence="7">
    <location>
        <begin position="340"/>
        <end position="363"/>
    </location>
</feature>
<evidence type="ECO:0000256" key="5">
    <source>
        <dbReference type="ARBA" id="ARBA00022989"/>
    </source>
</evidence>
<keyword evidence="10" id="KW-1185">Reference proteome</keyword>
<name>A0ABS9UE99_9BACL</name>
<feature type="transmembrane region" description="Helical" evidence="7">
    <location>
        <begin position="99"/>
        <end position="121"/>
    </location>
</feature>
<keyword evidence="3" id="KW-1003">Cell membrane</keyword>
<feature type="transmembrane region" description="Helical" evidence="7">
    <location>
        <begin position="47"/>
        <end position="66"/>
    </location>
</feature>
<gene>
    <name evidence="9" type="ORF">LZ480_11785</name>
</gene>
<evidence type="ECO:0000256" key="7">
    <source>
        <dbReference type="SAM" id="Phobius"/>
    </source>
</evidence>
<dbReference type="Gene3D" id="1.20.1250.20">
    <property type="entry name" value="MFS general substrate transporter like domains"/>
    <property type="match status" value="1"/>
</dbReference>
<evidence type="ECO:0000256" key="6">
    <source>
        <dbReference type="ARBA" id="ARBA00023136"/>
    </source>
</evidence>
<feature type="transmembrane region" description="Helical" evidence="7">
    <location>
        <begin position="141"/>
        <end position="161"/>
    </location>
</feature>
<sequence length="396" mass="44555">MNIYKNHTFRKIYTMHFFVNISMTIFSFILPIILYDLTKSALAMSTMRMMDFLPNILLGMLIGVFVDRINRKFVLVYGNIIRLVISLTFVYILTATDFVLWHVYVLGFLLSTIGYTVGSALNAIMPQLFDKALMTDMQAKFSLLSTMITIIGPGLLGMLLLWLSNELFLWLFVFCQLCITVIALFVDSVPTPKRNNKSSIIAEMREGIHALVGNPSLLLQTWTIFFSNFASSLVIGVLTFYVLDQLHFTKEQLGFMFTVSAFGGIIGAKLIHPLRIRFTRGQIYTFSMLADATALTLMFFSGHWLLMGFLLAIRTATSTMTNIVYLAIRQETTPNHLLGRVAGTTSMIMKLALPVGLFIGGIWADILPVAPIFLLSAAVILFNFVLLLKNNFQHTV</sequence>
<dbReference type="InterPro" id="IPR010290">
    <property type="entry name" value="TM_effector"/>
</dbReference>
<dbReference type="SUPFAM" id="SSF103473">
    <property type="entry name" value="MFS general substrate transporter"/>
    <property type="match status" value="1"/>
</dbReference>
<evidence type="ECO:0000256" key="3">
    <source>
        <dbReference type="ARBA" id="ARBA00022475"/>
    </source>
</evidence>
<feature type="transmembrane region" description="Helical" evidence="7">
    <location>
        <begin position="253"/>
        <end position="271"/>
    </location>
</feature>
<proteinExistence type="predicted"/>
<dbReference type="Proteomes" id="UP001316087">
    <property type="component" value="Unassembled WGS sequence"/>
</dbReference>
<evidence type="ECO:0000256" key="4">
    <source>
        <dbReference type="ARBA" id="ARBA00022692"/>
    </source>
</evidence>
<keyword evidence="4 7" id="KW-0812">Transmembrane</keyword>
<feature type="transmembrane region" description="Helical" evidence="7">
    <location>
        <begin position="217"/>
        <end position="241"/>
    </location>
</feature>
<dbReference type="EMBL" id="JAKZFC010000004">
    <property type="protein sequence ID" value="MCH7322573.1"/>
    <property type="molecule type" value="Genomic_DNA"/>
</dbReference>
<comment type="caution">
    <text evidence="9">The sequence shown here is derived from an EMBL/GenBank/DDBJ whole genome shotgun (WGS) entry which is preliminary data.</text>
</comment>
<dbReference type="PANTHER" id="PTHR23513:SF6">
    <property type="entry name" value="MAJOR FACILITATOR SUPERFAMILY ASSOCIATED DOMAIN-CONTAINING PROTEIN"/>
    <property type="match status" value="1"/>
</dbReference>
<accession>A0ABS9UE99</accession>
<evidence type="ECO:0000256" key="1">
    <source>
        <dbReference type="ARBA" id="ARBA00004651"/>
    </source>
</evidence>
<evidence type="ECO:0000256" key="2">
    <source>
        <dbReference type="ARBA" id="ARBA00022448"/>
    </source>
</evidence>
<dbReference type="CDD" id="cd06173">
    <property type="entry name" value="MFS_MefA_like"/>
    <property type="match status" value="1"/>
</dbReference>
<dbReference type="Pfam" id="PF05977">
    <property type="entry name" value="MFS_3"/>
    <property type="match status" value="1"/>
</dbReference>